<evidence type="ECO:0000313" key="1">
    <source>
        <dbReference type="EMBL" id="GCB59907.1"/>
    </source>
</evidence>
<evidence type="ECO:0000313" key="2">
    <source>
        <dbReference type="Proteomes" id="UP000288216"/>
    </source>
</evidence>
<dbReference type="OMA" id="PPVIGKC"/>
<keyword evidence="2" id="KW-1185">Reference proteome</keyword>
<protein>
    <submittedName>
        <fullName evidence="1">Uncharacterized protein</fullName>
    </submittedName>
</protein>
<name>A0A401NG52_SCYTO</name>
<gene>
    <name evidence="1" type="ORF">scyTo_0014070</name>
</gene>
<dbReference type="OrthoDB" id="286107at2759"/>
<sequence>MSRRGDSVQEAVLPKVSGSSLLESFASNPDKKGGKFRRSTVGMLALQETIKEKQQRYREARESRRQKFDDAYRYIIEILCRTLEIEKTIVEDFVLDSLTFQPFDDFFSKGGTQSVVFFYQEAEPPVIGKCYE</sequence>
<dbReference type="AlphaFoldDB" id="A0A401NG52"/>
<reference evidence="1 2" key="1">
    <citation type="journal article" date="2018" name="Nat. Ecol. Evol.">
        <title>Shark genomes provide insights into elasmobranch evolution and the origin of vertebrates.</title>
        <authorList>
            <person name="Hara Y"/>
            <person name="Yamaguchi K"/>
            <person name="Onimaru K"/>
            <person name="Kadota M"/>
            <person name="Koyanagi M"/>
            <person name="Keeley SD"/>
            <person name="Tatsumi K"/>
            <person name="Tanaka K"/>
            <person name="Motone F"/>
            <person name="Kageyama Y"/>
            <person name="Nozu R"/>
            <person name="Adachi N"/>
            <person name="Nishimura O"/>
            <person name="Nakagawa R"/>
            <person name="Tanegashima C"/>
            <person name="Kiyatake I"/>
            <person name="Matsumoto R"/>
            <person name="Murakumo K"/>
            <person name="Nishida K"/>
            <person name="Terakita A"/>
            <person name="Kuratani S"/>
            <person name="Sato K"/>
            <person name="Hyodo S Kuraku.S."/>
        </authorList>
    </citation>
    <scope>NUCLEOTIDE SEQUENCE [LARGE SCALE GENOMIC DNA]</scope>
</reference>
<comment type="caution">
    <text evidence="1">The sequence shown here is derived from an EMBL/GenBank/DDBJ whole genome shotgun (WGS) entry which is preliminary data.</text>
</comment>
<dbReference type="Proteomes" id="UP000288216">
    <property type="component" value="Unassembled WGS sequence"/>
</dbReference>
<proteinExistence type="predicted"/>
<dbReference type="EMBL" id="BFAA01007416">
    <property type="protein sequence ID" value="GCB59907.1"/>
    <property type="molecule type" value="Genomic_DNA"/>
</dbReference>
<accession>A0A401NG52</accession>
<dbReference type="STRING" id="75743.A0A401NG52"/>
<organism evidence="1 2">
    <name type="scientific">Scyliorhinus torazame</name>
    <name type="common">Cloudy catshark</name>
    <name type="synonym">Catulus torazame</name>
    <dbReference type="NCBI Taxonomy" id="75743"/>
    <lineage>
        <taxon>Eukaryota</taxon>
        <taxon>Metazoa</taxon>
        <taxon>Chordata</taxon>
        <taxon>Craniata</taxon>
        <taxon>Vertebrata</taxon>
        <taxon>Chondrichthyes</taxon>
        <taxon>Elasmobranchii</taxon>
        <taxon>Galeomorphii</taxon>
        <taxon>Galeoidea</taxon>
        <taxon>Carcharhiniformes</taxon>
        <taxon>Scyliorhinidae</taxon>
        <taxon>Scyliorhinus</taxon>
    </lineage>
</organism>